<dbReference type="InterPro" id="IPR020635">
    <property type="entry name" value="Tyr_kinase_cat_dom"/>
</dbReference>
<dbReference type="PRINTS" id="PR00401">
    <property type="entry name" value="SH2DOMAIN"/>
</dbReference>
<evidence type="ECO:0000259" key="15">
    <source>
        <dbReference type="PROSITE" id="PS50011"/>
    </source>
</evidence>
<dbReference type="AlphaFoldDB" id="A0A1X7UYW9"/>
<feature type="domain" description="Protein kinase" evidence="15">
    <location>
        <begin position="223"/>
        <end position="474"/>
    </location>
</feature>
<keyword evidence="4 12" id="KW-0418">Kinase</keyword>
<dbReference type="Proteomes" id="UP000007879">
    <property type="component" value="Unassembled WGS sequence"/>
</dbReference>
<dbReference type="Pfam" id="PF07714">
    <property type="entry name" value="PK_Tyr_Ser-Thr"/>
    <property type="match status" value="1"/>
</dbReference>
<organism evidence="16">
    <name type="scientific">Amphimedon queenslandica</name>
    <name type="common">Sponge</name>
    <dbReference type="NCBI Taxonomy" id="400682"/>
    <lineage>
        <taxon>Eukaryota</taxon>
        <taxon>Metazoa</taxon>
        <taxon>Porifera</taxon>
        <taxon>Demospongiae</taxon>
        <taxon>Heteroscleromorpha</taxon>
        <taxon>Haplosclerida</taxon>
        <taxon>Niphatidae</taxon>
        <taxon>Amphimedon</taxon>
    </lineage>
</organism>
<dbReference type="FunFam" id="3.30.200.20:FF:000053">
    <property type="entry name" value="Tyrosine-protein kinase"/>
    <property type="match status" value="1"/>
</dbReference>
<comment type="similarity">
    <text evidence="12">Belongs to the protein kinase superfamily. Tyr protein kinase family.</text>
</comment>
<dbReference type="OrthoDB" id="346907at2759"/>
<dbReference type="SMART" id="SM00326">
    <property type="entry name" value="SH3"/>
    <property type="match status" value="1"/>
</dbReference>
<keyword evidence="6 9" id="KW-0727">SH2 domain</keyword>
<proteinExistence type="inferred from homology"/>
<dbReference type="InParanoid" id="A0A1X7UYW9"/>
<evidence type="ECO:0000313" key="17">
    <source>
        <dbReference type="Proteomes" id="UP000007879"/>
    </source>
</evidence>
<dbReference type="InterPro" id="IPR000980">
    <property type="entry name" value="SH2"/>
</dbReference>
<dbReference type="SUPFAM" id="SSF56112">
    <property type="entry name" value="Protein kinase-like (PK-like)"/>
    <property type="match status" value="1"/>
</dbReference>
<dbReference type="PROSITE" id="PS00107">
    <property type="entry name" value="PROTEIN_KINASE_ATP"/>
    <property type="match status" value="1"/>
</dbReference>
<name>A0A1X7UYW9_AMPQE</name>
<dbReference type="eggNOG" id="KOG0197">
    <property type="taxonomic scope" value="Eukaryota"/>
</dbReference>
<dbReference type="SUPFAM" id="SSF55550">
    <property type="entry name" value="SH2 domain"/>
    <property type="match status" value="1"/>
</dbReference>
<dbReference type="Pfam" id="PF00017">
    <property type="entry name" value="SH2"/>
    <property type="match status" value="1"/>
</dbReference>
<evidence type="ECO:0000313" key="16">
    <source>
        <dbReference type="EnsemblMetazoa" id="Aqu2.1.32552_001"/>
    </source>
</evidence>
<evidence type="ECO:0000256" key="11">
    <source>
        <dbReference type="PROSITE-ProRule" id="PRU10141"/>
    </source>
</evidence>
<evidence type="ECO:0000256" key="2">
    <source>
        <dbReference type="ARBA" id="ARBA00022679"/>
    </source>
</evidence>
<dbReference type="FunCoup" id="A0A1X7UYW9">
    <property type="interactions" value="300"/>
</dbReference>
<dbReference type="GO" id="GO:0004715">
    <property type="term" value="F:non-membrane spanning protein tyrosine kinase activity"/>
    <property type="evidence" value="ECO:0007669"/>
    <property type="project" value="UniProtKB-EC"/>
</dbReference>
<keyword evidence="1 10" id="KW-0728">SH3 domain</keyword>
<dbReference type="GO" id="GO:0005524">
    <property type="term" value="F:ATP binding"/>
    <property type="evidence" value="ECO:0007669"/>
    <property type="project" value="UniProtKB-UniRule"/>
</dbReference>
<dbReference type="PROSITE" id="PS00109">
    <property type="entry name" value="PROTEIN_KINASE_TYR"/>
    <property type="match status" value="1"/>
</dbReference>
<dbReference type="InterPro" id="IPR036028">
    <property type="entry name" value="SH3-like_dom_sf"/>
</dbReference>
<dbReference type="InterPro" id="IPR011009">
    <property type="entry name" value="Kinase-like_dom_sf"/>
</dbReference>
<evidence type="ECO:0000256" key="12">
    <source>
        <dbReference type="RuleBase" id="RU362096"/>
    </source>
</evidence>
<dbReference type="Gene3D" id="3.30.505.10">
    <property type="entry name" value="SH2 domain"/>
    <property type="match status" value="1"/>
</dbReference>
<keyword evidence="7 12" id="KW-0829">Tyrosine-protein kinase</keyword>
<evidence type="ECO:0000256" key="1">
    <source>
        <dbReference type="ARBA" id="ARBA00022443"/>
    </source>
</evidence>
<evidence type="ECO:0000256" key="8">
    <source>
        <dbReference type="ARBA" id="ARBA00051245"/>
    </source>
</evidence>
<keyword evidence="17" id="KW-1185">Reference proteome</keyword>
<evidence type="ECO:0000256" key="5">
    <source>
        <dbReference type="ARBA" id="ARBA00022840"/>
    </source>
</evidence>
<evidence type="ECO:0000256" key="9">
    <source>
        <dbReference type="PROSITE-ProRule" id="PRU00191"/>
    </source>
</evidence>
<dbReference type="InterPro" id="IPR008266">
    <property type="entry name" value="Tyr_kinase_AS"/>
</dbReference>
<dbReference type="STRING" id="400682.A0A1X7UYW9"/>
<keyword evidence="2 12" id="KW-0808">Transferase</keyword>
<dbReference type="Gene3D" id="1.10.510.10">
    <property type="entry name" value="Transferase(Phosphotransferase) domain 1"/>
    <property type="match status" value="1"/>
</dbReference>
<feature type="binding site" evidence="11">
    <location>
        <position position="250"/>
    </location>
    <ligand>
        <name>ATP</name>
        <dbReference type="ChEBI" id="CHEBI:30616"/>
    </ligand>
</feature>
<dbReference type="SMART" id="SM00252">
    <property type="entry name" value="SH2"/>
    <property type="match status" value="1"/>
</dbReference>
<evidence type="ECO:0000256" key="4">
    <source>
        <dbReference type="ARBA" id="ARBA00022777"/>
    </source>
</evidence>
<evidence type="ECO:0000256" key="10">
    <source>
        <dbReference type="PROSITE-ProRule" id="PRU00192"/>
    </source>
</evidence>
<dbReference type="InterPro" id="IPR001245">
    <property type="entry name" value="Ser-Thr/Tyr_kinase_cat_dom"/>
</dbReference>
<feature type="domain" description="SH3" evidence="14">
    <location>
        <begin position="9"/>
        <end position="70"/>
    </location>
</feature>
<evidence type="ECO:0000256" key="3">
    <source>
        <dbReference type="ARBA" id="ARBA00022741"/>
    </source>
</evidence>
<evidence type="ECO:0000259" key="13">
    <source>
        <dbReference type="PROSITE" id="PS50001"/>
    </source>
</evidence>
<dbReference type="SUPFAM" id="SSF50044">
    <property type="entry name" value="SH3-domain"/>
    <property type="match status" value="1"/>
</dbReference>
<protein>
    <recommendedName>
        <fullName evidence="12">Tyrosine-protein kinase</fullName>
        <ecNumber evidence="12">2.7.10.2</ecNumber>
    </recommendedName>
</protein>
<evidence type="ECO:0000256" key="6">
    <source>
        <dbReference type="ARBA" id="ARBA00022999"/>
    </source>
</evidence>
<dbReference type="EC" id="2.7.10.2" evidence="12"/>
<dbReference type="InterPro" id="IPR036860">
    <property type="entry name" value="SH2_dom_sf"/>
</dbReference>
<dbReference type="InterPro" id="IPR017441">
    <property type="entry name" value="Protein_kinase_ATP_BS"/>
</dbReference>
<dbReference type="SMART" id="SM00219">
    <property type="entry name" value="TyrKc"/>
    <property type="match status" value="1"/>
</dbReference>
<dbReference type="PANTHER" id="PTHR24418">
    <property type="entry name" value="TYROSINE-PROTEIN KINASE"/>
    <property type="match status" value="1"/>
</dbReference>
<dbReference type="PROSITE" id="PS50011">
    <property type="entry name" value="PROTEIN_KINASE_DOM"/>
    <property type="match status" value="1"/>
</dbReference>
<accession>A0A1X7UYW9</accession>
<dbReference type="CDD" id="cd11769">
    <property type="entry name" value="SH3_CSK"/>
    <property type="match status" value="1"/>
</dbReference>
<reference evidence="17" key="1">
    <citation type="journal article" date="2010" name="Nature">
        <title>The Amphimedon queenslandica genome and the evolution of animal complexity.</title>
        <authorList>
            <person name="Srivastava M."/>
            <person name="Simakov O."/>
            <person name="Chapman J."/>
            <person name="Fahey B."/>
            <person name="Gauthier M.E."/>
            <person name="Mitros T."/>
            <person name="Richards G.S."/>
            <person name="Conaco C."/>
            <person name="Dacre M."/>
            <person name="Hellsten U."/>
            <person name="Larroux C."/>
            <person name="Putnam N.H."/>
            <person name="Stanke M."/>
            <person name="Adamska M."/>
            <person name="Darling A."/>
            <person name="Degnan S.M."/>
            <person name="Oakley T.H."/>
            <person name="Plachetzki D.C."/>
            <person name="Zhai Y."/>
            <person name="Adamski M."/>
            <person name="Calcino A."/>
            <person name="Cummins S.F."/>
            <person name="Goodstein D.M."/>
            <person name="Harris C."/>
            <person name="Jackson D.J."/>
            <person name="Leys S.P."/>
            <person name="Shu S."/>
            <person name="Woodcroft B.J."/>
            <person name="Vervoort M."/>
            <person name="Kosik K.S."/>
            <person name="Manning G."/>
            <person name="Degnan B.M."/>
            <person name="Rokhsar D.S."/>
        </authorList>
    </citation>
    <scope>NUCLEOTIDE SEQUENCE [LARGE SCALE GENOMIC DNA]</scope>
</reference>
<dbReference type="InterPro" id="IPR001452">
    <property type="entry name" value="SH3_domain"/>
</dbReference>
<dbReference type="PRINTS" id="PR00109">
    <property type="entry name" value="TYRKINASE"/>
</dbReference>
<evidence type="ECO:0000259" key="14">
    <source>
        <dbReference type="PROSITE" id="PS50002"/>
    </source>
</evidence>
<dbReference type="EnsemblMetazoa" id="XM_003386398.3">
    <property type="protein sequence ID" value="XP_003386446.1"/>
    <property type="gene ID" value="LOC100639277"/>
</dbReference>
<feature type="domain" description="SH2" evidence="13">
    <location>
        <begin position="106"/>
        <end position="196"/>
    </location>
</feature>
<evidence type="ECO:0000256" key="7">
    <source>
        <dbReference type="ARBA" id="ARBA00023137"/>
    </source>
</evidence>
<dbReference type="FunFam" id="1.10.510.10:FF:000272">
    <property type="entry name" value="Tyrosine-protein kinase"/>
    <property type="match status" value="1"/>
</dbReference>
<dbReference type="EnsemblMetazoa" id="Aqu2.1.32552_001">
    <property type="protein sequence ID" value="Aqu2.1.32552_001"/>
    <property type="gene ID" value="Aqu2.1.32552"/>
</dbReference>
<dbReference type="PROSITE" id="PS50001">
    <property type="entry name" value="SH2"/>
    <property type="match status" value="1"/>
</dbReference>
<dbReference type="Gene3D" id="2.30.30.40">
    <property type="entry name" value="SH3 Domains"/>
    <property type="match status" value="1"/>
</dbReference>
<comment type="catalytic activity">
    <reaction evidence="8 12">
        <text>L-tyrosyl-[protein] + ATP = O-phospho-L-tyrosyl-[protein] + ADP + H(+)</text>
        <dbReference type="Rhea" id="RHEA:10596"/>
        <dbReference type="Rhea" id="RHEA-COMP:10136"/>
        <dbReference type="Rhea" id="RHEA-COMP:20101"/>
        <dbReference type="ChEBI" id="CHEBI:15378"/>
        <dbReference type="ChEBI" id="CHEBI:30616"/>
        <dbReference type="ChEBI" id="CHEBI:46858"/>
        <dbReference type="ChEBI" id="CHEBI:61978"/>
        <dbReference type="ChEBI" id="CHEBI:456216"/>
        <dbReference type="EC" id="2.7.10.2"/>
    </reaction>
</comment>
<sequence length="477" mass="54162">MTDKESRFPPGTTCVGKYDFPGRAPHDLPFRKGDSLIIIKVSKDPNWYKARHSNGTEGMIPYNYVMEKSNSSHISNPSPVPPTPCSRDESAVMEKRGVVKLHTMPWFHGDITRADSEALLTPPKDGLFLVRESQAHKGNYTLCVSYKGKVEFYQIEKDSRQWVSADGEEYFENLVKLVEHYQKDADGLVCRLRHSVEKKGAHDIVVSLEEFKNKGWAIPRADLDMKSTLGKGEFGEVWLGEYRGNKVAIKMLKEIKSRQATQQFLAEASVMTTLSHTNLVGLIGVSLDESPIYLVTEFMGKGALEQYLRTRGRSVITKQNQIDFARNVCNGMVYLESKNFVHRDLASRNVLLSDELVAKVSDFGLAREGVTRSDSQKLPVKWTAPEALKENKFSNKSDVWSFGIFLWELYSYGRVPYPRVPANDIMQFVERGYRMDPPDGCPPVIYQIMKDCWQADPNARPNFTRIMKSLEKEVPPS</sequence>
<keyword evidence="5 11" id="KW-0067">ATP-binding</keyword>
<keyword evidence="3 11" id="KW-0547">Nucleotide-binding</keyword>
<gene>
    <name evidence="16" type="primary">100639277</name>
</gene>
<dbReference type="PROSITE" id="PS50002">
    <property type="entry name" value="SH3"/>
    <property type="match status" value="1"/>
</dbReference>
<dbReference type="InterPro" id="IPR000719">
    <property type="entry name" value="Prot_kinase_dom"/>
</dbReference>
<dbReference type="InterPro" id="IPR050198">
    <property type="entry name" value="Non-receptor_tyrosine_kinases"/>
</dbReference>
<reference evidence="16" key="2">
    <citation type="submission" date="2017-05" db="UniProtKB">
        <authorList>
            <consortium name="EnsemblMetazoa"/>
        </authorList>
    </citation>
    <scope>IDENTIFICATION</scope>
</reference>
<dbReference type="KEGG" id="aqu:100639277"/>
<dbReference type="Pfam" id="PF00018">
    <property type="entry name" value="SH3_1"/>
    <property type="match status" value="1"/>
</dbReference>